<name>W9RJI9_9ROSA</name>
<gene>
    <name evidence="2" type="ORF">L484_005319</name>
</gene>
<keyword evidence="3" id="KW-1185">Reference proteome</keyword>
<proteinExistence type="predicted"/>
<evidence type="ECO:0000256" key="1">
    <source>
        <dbReference type="SAM" id="MobiDB-lite"/>
    </source>
</evidence>
<feature type="compositionally biased region" description="Polar residues" evidence="1">
    <location>
        <begin position="1"/>
        <end position="11"/>
    </location>
</feature>
<evidence type="ECO:0000313" key="3">
    <source>
        <dbReference type="Proteomes" id="UP000030645"/>
    </source>
</evidence>
<organism evidence="2 3">
    <name type="scientific">Morus notabilis</name>
    <dbReference type="NCBI Taxonomy" id="981085"/>
    <lineage>
        <taxon>Eukaryota</taxon>
        <taxon>Viridiplantae</taxon>
        <taxon>Streptophyta</taxon>
        <taxon>Embryophyta</taxon>
        <taxon>Tracheophyta</taxon>
        <taxon>Spermatophyta</taxon>
        <taxon>Magnoliopsida</taxon>
        <taxon>eudicotyledons</taxon>
        <taxon>Gunneridae</taxon>
        <taxon>Pentapetalae</taxon>
        <taxon>rosids</taxon>
        <taxon>fabids</taxon>
        <taxon>Rosales</taxon>
        <taxon>Moraceae</taxon>
        <taxon>Moreae</taxon>
        <taxon>Morus</taxon>
    </lineage>
</organism>
<evidence type="ECO:0000313" key="2">
    <source>
        <dbReference type="EMBL" id="EXB76385.1"/>
    </source>
</evidence>
<sequence>MQKSNPSMTHSPQHDVRVRGLSPSMHGSRYRYSEGERRDSYHVSRLGVGVGSPFVKRHTFGWRIQTM</sequence>
<feature type="region of interest" description="Disordered" evidence="1">
    <location>
        <begin position="1"/>
        <end position="38"/>
    </location>
</feature>
<accession>W9RJI9</accession>
<dbReference type="EMBL" id="KE344718">
    <property type="protein sequence ID" value="EXB76385.1"/>
    <property type="molecule type" value="Genomic_DNA"/>
</dbReference>
<dbReference type="AlphaFoldDB" id="W9RJI9"/>
<protein>
    <submittedName>
        <fullName evidence="2">Uncharacterized protein</fullName>
    </submittedName>
</protein>
<dbReference type="Proteomes" id="UP000030645">
    <property type="component" value="Unassembled WGS sequence"/>
</dbReference>
<reference evidence="3" key="1">
    <citation type="submission" date="2013-01" db="EMBL/GenBank/DDBJ databases">
        <title>Draft Genome Sequence of a Mulberry Tree, Morus notabilis C.K. Schneid.</title>
        <authorList>
            <person name="He N."/>
            <person name="Zhao S."/>
        </authorList>
    </citation>
    <scope>NUCLEOTIDE SEQUENCE</scope>
</reference>